<keyword evidence="1" id="KW-1133">Transmembrane helix</keyword>
<dbReference type="PANTHER" id="PTHR38441">
    <property type="entry name" value="INTEGRAL MEMBRANE PROTEIN-RELATED"/>
    <property type="match status" value="1"/>
</dbReference>
<keyword evidence="1" id="KW-0472">Membrane</keyword>
<protein>
    <submittedName>
        <fullName evidence="2">DUF485 domain-containing protein</fullName>
    </submittedName>
</protein>
<keyword evidence="1" id="KW-0812">Transmembrane</keyword>
<proteinExistence type="predicted"/>
<dbReference type="Proteomes" id="UP000306196">
    <property type="component" value="Unassembled WGS sequence"/>
</dbReference>
<feature type="transmembrane region" description="Helical" evidence="1">
    <location>
        <begin position="67"/>
        <end position="88"/>
    </location>
</feature>
<reference evidence="2 3" key="1">
    <citation type="submission" date="2019-05" db="EMBL/GenBank/DDBJ databases">
        <title>Verrucobacter flavum gen. nov., sp. nov. a new member of the family Verrucomicrobiaceae.</title>
        <authorList>
            <person name="Szuroczki S."/>
            <person name="Abbaszade G."/>
            <person name="Szabo A."/>
            <person name="Felfoldi T."/>
            <person name="Schumann P."/>
            <person name="Boka K."/>
            <person name="Keki Z."/>
            <person name="Toumi M."/>
            <person name="Toth E."/>
        </authorList>
    </citation>
    <scope>NUCLEOTIDE SEQUENCE [LARGE SCALE GENOMIC DNA]</scope>
    <source>
        <strain evidence="2 3">MG-N-17</strain>
    </source>
</reference>
<organism evidence="2 3">
    <name type="scientific">Phragmitibacter flavus</name>
    <dbReference type="NCBI Taxonomy" id="2576071"/>
    <lineage>
        <taxon>Bacteria</taxon>
        <taxon>Pseudomonadati</taxon>
        <taxon>Verrucomicrobiota</taxon>
        <taxon>Verrucomicrobiia</taxon>
        <taxon>Verrucomicrobiales</taxon>
        <taxon>Verrucomicrobiaceae</taxon>
        <taxon>Phragmitibacter</taxon>
    </lineage>
</organism>
<dbReference type="AlphaFoldDB" id="A0A5R8KKQ4"/>
<gene>
    <name evidence="2" type="ORF">FEM03_01700</name>
</gene>
<dbReference type="InterPro" id="IPR007436">
    <property type="entry name" value="DUF485"/>
</dbReference>
<dbReference type="Pfam" id="PF04341">
    <property type="entry name" value="DUF485"/>
    <property type="match status" value="1"/>
</dbReference>
<keyword evidence="3" id="KW-1185">Reference proteome</keyword>
<dbReference type="EMBL" id="VAUV01000001">
    <property type="protein sequence ID" value="TLD72811.1"/>
    <property type="molecule type" value="Genomic_DNA"/>
</dbReference>
<evidence type="ECO:0000313" key="3">
    <source>
        <dbReference type="Proteomes" id="UP000306196"/>
    </source>
</evidence>
<sequence>MPEKNNTETAPDWDRIAADPDFAALKSAKRRFIIPATIFFLVYYMALPVLVGFWPELMKTEVLGKVNIAYLFALSQFLMTWIICAMYVKAAKRWDIMNEALLAKFFR</sequence>
<dbReference type="OrthoDB" id="2886991at2"/>
<dbReference type="RefSeq" id="WP_138084434.1">
    <property type="nucleotide sequence ID" value="NZ_VAUV01000001.1"/>
</dbReference>
<feature type="transmembrane region" description="Helical" evidence="1">
    <location>
        <begin position="32"/>
        <end position="55"/>
    </location>
</feature>
<comment type="caution">
    <text evidence="2">The sequence shown here is derived from an EMBL/GenBank/DDBJ whole genome shotgun (WGS) entry which is preliminary data.</text>
</comment>
<accession>A0A5R8KKQ4</accession>
<evidence type="ECO:0000313" key="2">
    <source>
        <dbReference type="EMBL" id="TLD72811.1"/>
    </source>
</evidence>
<name>A0A5R8KKQ4_9BACT</name>
<evidence type="ECO:0000256" key="1">
    <source>
        <dbReference type="SAM" id="Phobius"/>
    </source>
</evidence>
<dbReference type="PANTHER" id="PTHR38441:SF1">
    <property type="entry name" value="MEMBRANE PROTEIN"/>
    <property type="match status" value="1"/>
</dbReference>